<gene>
    <name evidence="1" type="ORF">RDWZM_004758</name>
</gene>
<sequence>NVESNELESFINGPNVAAIFGSEINGNNGDLSNAAIDIVSFANGAKFAAAVVADGGGGGGGTDVGVDVVRAAFDNRFNR</sequence>
<organism evidence="1 2">
    <name type="scientific">Blomia tropicalis</name>
    <name type="common">Mite</name>
    <dbReference type="NCBI Taxonomy" id="40697"/>
    <lineage>
        <taxon>Eukaryota</taxon>
        <taxon>Metazoa</taxon>
        <taxon>Ecdysozoa</taxon>
        <taxon>Arthropoda</taxon>
        <taxon>Chelicerata</taxon>
        <taxon>Arachnida</taxon>
        <taxon>Acari</taxon>
        <taxon>Acariformes</taxon>
        <taxon>Sarcoptiformes</taxon>
        <taxon>Astigmata</taxon>
        <taxon>Glycyphagoidea</taxon>
        <taxon>Echimyopodidae</taxon>
        <taxon>Blomia</taxon>
    </lineage>
</organism>
<name>A0A9Q0RLQ2_BLOTA</name>
<evidence type="ECO:0000313" key="2">
    <source>
        <dbReference type="Proteomes" id="UP001142055"/>
    </source>
</evidence>
<reference evidence="1" key="1">
    <citation type="submission" date="2022-12" db="EMBL/GenBank/DDBJ databases">
        <title>Genome assemblies of Blomia tropicalis.</title>
        <authorList>
            <person name="Cui Y."/>
        </authorList>
    </citation>
    <scope>NUCLEOTIDE SEQUENCE</scope>
    <source>
        <tissue evidence="1">Adult mites</tissue>
    </source>
</reference>
<feature type="non-terminal residue" evidence="1">
    <location>
        <position position="1"/>
    </location>
</feature>
<dbReference type="EMBL" id="JAPWDV010000002">
    <property type="protein sequence ID" value="KAJ6218946.1"/>
    <property type="molecule type" value="Genomic_DNA"/>
</dbReference>
<protein>
    <submittedName>
        <fullName evidence="1">Uncharacterized protein</fullName>
    </submittedName>
</protein>
<comment type="caution">
    <text evidence="1">The sequence shown here is derived from an EMBL/GenBank/DDBJ whole genome shotgun (WGS) entry which is preliminary data.</text>
</comment>
<accession>A0A9Q0RLQ2</accession>
<evidence type="ECO:0000313" key="1">
    <source>
        <dbReference type="EMBL" id="KAJ6218946.1"/>
    </source>
</evidence>
<proteinExistence type="predicted"/>
<dbReference type="Proteomes" id="UP001142055">
    <property type="component" value="Chromosome 2"/>
</dbReference>
<keyword evidence="2" id="KW-1185">Reference proteome</keyword>
<dbReference type="AlphaFoldDB" id="A0A9Q0RLQ2"/>